<evidence type="ECO:0000256" key="11">
    <source>
        <dbReference type="ARBA" id="ARBA00049299"/>
    </source>
</evidence>
<keyword evidence="2" id="KW-0597">Phosphoprotein</keyword>
<evidence type="ECO:0000256" key="7">
    <source>
        <dbReference type="ARBA" id="ARBA00023137"/>
    </source>
</evidence>
<keyword evidence="5" id="KW-0418">Kinase</keyword>
<feature type="domain" description="Protein kinase" evidence="14">
    <location>
        <begin position="118"/>
        <end position="374"/>
    </location>
</feature>
<protein>
    <recommendedName>
        <fullName evidence="9">mitogen-activated protein kinase kinase</fullName>
        <ecNumber evidence="9">2.7.12.2</ecNumber>
    </recommendedName>
</protein>
<dbReference type="GO" id="GO:0030707">
    <property type="term" value="P:follicle cell of egg chamber development"/>
    <property type="evidence" value="ECO:0007669"/>
    <property type="project" value="UniProtKB-ARBA"/>
</dbReference>
<dbReference type="GeneID" id="117641320"/>
<comment type="catalytic activity">
    <reaction evidence="10">
        <text>L-seryl-[protein] + ATP = O-phospho-L-seryl-[protein] + ADP + H(+)</text>
        <dbReference type="Rhea" id="RHEA:17989"/>
        <dbReference type="Rhea" id="RHEA-COMP:9863"/>
        <dbReference type="Rhea" id="RHEA-COMP:11604"/>
        <dbReference type="ChEBI" id="CHEBI:15378"/>
        <dbReference type="ChEBI" id="CHEBI:29999"/>
        <dbReference type="ChEBI" id="CHEBI:30616"/>
        <dbReference type="ChEBI" id="CHEBI:83421"/>
        <dbReference type="ChEBI" id="CHEBI:456216"/>
        <dbReference type="EC" id="2.7.12.2"/>
    </reaction>
</comment>
<comment type="catalytic activity">
    <reaction evidence="12">
        <text>L-tyrosyl-[protein] + ATP = O-phospho-L-tyrosyl-[protein] + ADP + H(+)</text>
        <dbReference type="Rhea" id="RHEA:10596"/>
        <dbReference type="Rhea" id="RHEA-COMP:10136"/>
        <dbReference type="Rhea" id="RHEA-COMP:20101"/>
        <dbReference type="ChEBI" id="CHEBI:15378"/>
        <dbReference type="ChEBI" id="CHEBI:30616"/>
        <dbReference type="ChEBI" id="CHEBI:46858"/>
        <dbReference type="ChEBI" id="CHEBI:61978"/>
        <dbReference type="ChEBI" id="CHEBI:456216"/>
        <dbReference type="EC" id="2.7.12.2"/>
    </reaction>
</comment>
<evidence type="ECO:0000256" key="13">
    <source>
        <dbReference type="SAM" id="MobiDB-lite"/>
    </source>
</evidence>
<dbReference type="CDD" id="cd06618">
    <property type="entry name" value="PKc_MKK7"/>
    <property type="match status" value="1"/>
</dbReference>
<keyword evidence="7" id="KW-0829">Tyrosine-protein kinase</keyword>
<dbReference type="GO" id="GO:0051239">
    <property type="term" value="P:regulation of multicellular organismal process"/>
    <property type="evidence" value="ECO:0007669"/>
    <property type="project" value="UniProtKB-ARBA"/>
</dbReference>
<dbReference type="Pfam" id="PF00069">
    <property type="entry name" value="Pkinase"/>
    <property type="match status" value="1"/>
</dbReference>
<proteinExistence type="inferred from homology"/>
<keyword evidence="15" id="KW-1185">Reference proteome</keyword>
<keyword evidence="6" id="KW-0067">ATP-binding</keyword>
<sequence length="853" mass="94436">MFFIAGSREHGRRKMSTSSLEDKINSIQARFLPTRPTNIPSLRPGSSNDGHGSERPARPSRLSTTGQGTPKRPMELPFSQPKPQQTTKEDDNRWQEIIKRSGLLKINGQEYRTQVHDLERLGELGNGTCGHVVKMLHKPSDAVIAVKQMRRSGNSDENKRITMDIEVVLKSDCPFIVQCVGCFILEADVWICMELMDTCFDKLLKRLRKPIPEHILGKVTVATVKALDYLKEKHGVIHRDVKPSNILLDERGNVKLCDFGISGRLVDSKAQTRSAGCAAYMAPERIDPSRPNYDIRADVWSLGITLVELATGVFPYSNCVTDFEVLTKVLTSDPPRLPLDQNFSEEFRDFVNCCLTKDYTHRPKYRKLLLHPFIKKFETTEVNVAEWYASELNTPPKELPAAPKPVKNSSVNQISPTQISTSSTTTTTNCSVTSGPALNSPVRRYSGAAPLSTSVRCNPPTHYPQHVRSVSETGRMFYPVASQYQVTASQAGFQSHNHSNGESIPSSNSVRRPVGSSDSTFGGRFSPFHSTRMANSAEPVAIEASGLRSTPPPMSPAHAFWQAQEARAAEWDTHRSSVGSGFINSPVPGRKRFPSEPPQPNYREPTVFGNSSPLVLQRLYHQQQQQQQLHQHQHQQNLNHVLHHYHHHNPAGSYSAAQSINLHIANDEPDNAKVEESSNLGKKRFTSYLKFSIGGSNNSVSNSPSSPSRIPPPRPTRHASPGPPPPSPDPPPRLSRLGLSDGTQSYSPLVGRRSFLDVSPVRRGVLDVSPSLPRRYVSPSPPQPPPRRLSTEGGPSSFNGTSGFMTGTSNTSGTSSTPGSPQVRRFDSIRARFHYTPQPQRRMFGATSDFNDL</sequence>
<evidence type="ECO:0000256" key="8">
    <source>
        <dbReference type="ARBA" id="ARBA00038035"/>
    </source>
</evidence>
<evidence type="ECO:0000259" key="14">
    <source>
        <dbReference type="PROSITE" id="PS50011"/>
    </source>
</evidence>
<dbReference type="GO" id="GO:0043068">
    <property type="term" value="P:positive regulation of programmed cell death"/>
    <property type="evidence" value="ECO:0007669"/>
    <property type="project" value="UniProtKB-ARBA"/>
</dbReference>
<dbReference type="GO" id="GO:0004713">
    <property type="term" value="F:protein tyrosine kinase activity"/>
    <property type="evidence" value="ECO:0007669"/>
    <property type="project" value="UniProtKB-KW"/>
</dbReference>
<dbReference type="AlphaFoldDB" id="A0A6P8YKF9"/>
<evidence type="ECO:0000256" key="5">
    <source>
        <dbReference type="ARBA" id="ARBA00022777"/>
    </source>
</evidence>
<dbReference type="Gene3D" id="3.30.200.20">
    <property type="entry name" value="Phosphorylase Kinase, domain 1"/>
    <property type="match status" value="1"/>
</dbReference>
<feature type="region of interest" description="Disordered" evidence="13">
    <location>
        <begin position="771"/>
        <end position="823"/>
    </location>
</feature>
<dbReference type="InterPro" id="IPR000719">
    <property type="entry name" value="Prot_kinase_dom"/>
</dbReference>
<dbReference type="PANTHER" id="PTHR47238">
    <property type="entry name" value="MITOGEN-ACTIVATED PROTEIN KINASE KINASE 5"/>
    <property type="match status" value="1"/>
</dbReference>
<feature type="compositionally biased region" description="Low complexity" evidence="13">
    <location>
        <begin position="694"/>
        <end position="708"/>
    </location>
</feature>
<dbReference type="FunCoup" id="A0A6P8YKF9">
    <property type="interactions" value="203"/>
</dbReference>
<evidence type="ECO:0000256" key="12">
    <source>
        <dbReference type="ARBA" id="ARBA00051693"/>
    </source>
</evidence>
<dbReference type="EC" id="2.7.12.2" evidence="9"/>
<evidence type="ECO:0000313" key="15">
    <source>
        <dbReference type="Proteomes" id="UP000515158"/>
    </source>
</evidence>
<keyword evidence="4" id="KW-0547">Nucleotide-binding</keyword>
<keyword evidence="1" id="KW-0723">Serine/threonine-protein kinase</keyword>
<dbReference type="PANTHER" id="PTHR47238:SF2">
    <property type="entry name" value="DUAL SPECIFICITY MITOGEN-ACTIVATED PROTEIN KINASE KINASE HEMIPTEROUS"/>
    <property type="match status" value="1"/>
</dbReference>
<dbReference type="GO" id="GO:0010508">
    <property type="term" value="P:positive regulation of autophagy"/>
    <property type="evidence" value="ECO:0007669"/>
    <property type="project" value="UniProtKB-ARBA"/>
</dbReference>
<dbReference type="SUPFAM" id="SSF56112">
    <property type="entry name" value="Protein kinase-like (PK-like)"/>
    <property type="match status" value="1"/>
</dbReference>
<evidence type="ECO:0000256" key="6">
    <source>
        <dbReference type="ARBA" id="ARBA00022840"/>
    </source>
</evidence>
<dbReference type="GO" id="GO:0004708">
    <property type="term" value="F:MAP kinase kinase activity"/>
    <property type="evidence" value="ECO:0007669"/>
    <property type="project" value="UniProtKB-EC"/>
</dbReference>
<dbReference type="Gene3D" id="1.10.510.10">
    <property type="entry name" value="Transferase(Phosphotransferase) domain 1"/>
    <property type="match status" value="1"/>
</dbReference>
<evidence type="ECO:0000256" key="1">
    <source>
        <dbReference type="ARBA" id="ARBA00022527"/>
    </source>
</evidence>
<comment type="catalytic activity">
    <reaction evidence="11">
        <text>L-threonyl-[protein] + ATP = O-phospho-L-threonyl-[protein] + ADP + H(+)</text>
        <dbReference type="Rhea" id="RHEA:46608"/>
        <dbReference type="Rhea" id="RHEA-COMP:11060"/>
        <dbReference type="Rhea" id="RHEA-COMP:11605"/>
        <dbReference type="ChEBI" id="CHEBI:15378"/>
        <dbReference type="ChEBI" id="CHEBI:30013"/>
        <dbReference type="ChEBI" id="CHEBI:30616"/>
        <dbReference type="ChEBI" id="CHEBI:61977"/>
        <dbReference type="ChEBI" id="CHEBI:456216"/>
        <dbReference type="EC" id="2.7.12.2"/>
    </reaction>
</comment>
<feature type="region of interest" description="Disordered" evidence="13">
    <location>
        <begin position="1"/>
        <end position="92"/>
    </location>
</feature>
<feature type="region of interest" description="Disordered" evidence="13">
    <location>
        <begin position="492"/>
        <end position="532"/>
    </location>
</feature>
<evidence type="ECO:0000256" key="2">
    <source>
        <dbReference type="ARBA" id="ARBA00022553"/>
    </source>
</evidence>
<dbReference type="Proteomes" id="UP000515158">
    <property type="component" value="Unplaced"/>
</dbReference>
<feature type="compositionally biased region" description="Polar residues" evidence="13">
    <location>
        <begin position="492"/>
        <end position="520"/>
    </location>
</feature>
<feature type="compositionally biased region" description="Pro residues" evidence="13">
    <location>
        <begin position="721"/>
        <end position="733"/>
    </location>
</feature>
<evidence type="ECO:0000256" key="3">
    <source>
        <dbReference type="ARBA" id="ARBA00022679"/>
    </source>
</evidence>
<evidence type="ECO:0000256" key="10">
    <source>
        <dbReference type="ARBA" id="ARBA00049014"/>
    </source>
</evidence>
<evidence type="ECO:0000256" key="4">
    <source>
        <dbReference type="ARBA" id="ARBA00022741"/>
    </source>
</evidence>
<dbReference type="FunFam" id="1.10.510.10:FF:000432">
    <property type="entry name" value="mitogen-activated protein kinase kinase 3"/>
    <property type="match status" value="1"/>
</dbReference>
<dbReference type="KEGG" id="tpal:117641320"/>
<dbReference type="RefSeq" id="XP_034234432.1">
    <property type="nucleotide sequence ID" value="XM_034378541.1"/>
</dbReference>
<dbReference type="PROSITE" id="PS00108">
    <property type="entry name" value="PROTEIN_KINASE_ST"/>
    <property type="match status" value="1"/>
</dbReference>
<feature type="region of interest" description="Disordered" evidence="13">
    <location>
        <begin position="580"/>
        <end position="608"/>
    </location>
</feature>
<feature type="region of interest" description="Disordered" evidence="13">
    <location>
        <begin position="694"/>
        <end position="748"/>
    </location>
</feature>
<dbReference type="GO" id="GO:0004674">
    <property type="term" value="F:protein serine/threonine kinase activity"/>
    <property type="evidence" value="ECO:0007669"/>
    <property type="project" value="UniProtKB-KW"/>
</dbReference>
<dbReference type="GO" id="GO:0005829">
    <property type="term" value="C:cytosol"/>
    <property type="evidence" value="ECO:0007669"/>
    <property type="project" value="UniProtKB-ARBA"/>
</dbReference>
<dbReference type="GO" id="GO:0006950">
    <property type="term" value="P:response to stress"/>
    <property type="evidence" value="ECO:0007669"/>
    <property type="project" value="UniProtKB-ARBA"/>
</dbReference>
<reference evidence="16" key="1">
    <citation type="submission" date="2025-08" db="UniProtKB">
        <authorList>
            <consortium name="RefSeq"/>
        </authorList>
    </citation>
    <scope>IDENTIFICATION</scope>
    <source>
        <tissue evidence="16">Total insect</tissue>
    </source>
</reference>
<gene>
    <name evidence="16" type="primary">LOC117641320</name>
</gene>
<dbReference type="InParanoid" id="A0A6P8YKF9"/>
<dbReference type="FunFam" id="3.30.200.20:FF:000040">
    <property type="entry name" value="Dual specificity mitogen-activated protein kinase kinase"/>
    <property type="match status" value="1"/>
</dbReference>
<dbReference type="GO" id="GO:0005524">
    <property type="term" value="F:ATP binding"/>
    <property type="evidence" value="ECO:0007669"/>
    <property type="project" value="UniProtKB-KW"/>
</dbReference>
<dbReference type="GO" id="GO:0016477">
    <property type="term" value="P:cell migration"/>
    <property type="evidence" value="ECO:0007669"/>
    <property type="project" value="UniProtKB-ARBA"/>
</dbReference>
<dbReference type="InterPro" id="IPR011009">
    <property type="entry name" value="Kinase-like_dom_sf"/>
</dbReference>
<dbReference type="PROSITE" id="PS50011">
    <property type="entry name" value="PROTEIN_KINASE_DOM"/>
    <property type="match status" value="1"/>
</dbReference>
<keyword evidence="3" id="KW-0808">Transferase</keyword>
<dbReference type="SMART" id="SM00220">
    <property type="entry name" value="S_TKc"/>
    <property type="match status" value="1"/>
</dbReference>
<dbReference type="InterPro" id="IPR008271">
    <property type="entry name" value="Ser/Thr_kinase_AS"/>
</dbReference>
<organism evidence="16">
    <name type="scientific">Thrips palmi</name>
    <name type="common">Melon thrips</name>
    <dbReference type="NCBI Taxonomy" id="161013"/>
    <lineage>
        <taxon>Eukaryota</taxon>
        <taxon>Metazoa</taxon>
        <taxon>Ecdysozoa</taxon>
        <taxon>Arthropoda</taxon>
        <taxon>Hexapoda</taxon>
        <taxon>Insecta</taxon>
        <taxon>Pterygota</taxon>
        <taxon>Neoptera</taxon>
        <taxon>Paraneoptera</taxon>
        <taxon>Thysanoptera</taxon>
        <taxon>Terebrantia</taxon>
        <taxon>Thripoidea</taxon>
        <taxon>Thripidae</taxon>
        <taxon>Thrips</taxon>
    </lineage>
</organism>
<dbReference type="InterPro" id="IPR052468">
    <property type="entry name" value="Dual_spec_MAPK_kinase"/>
</dbReference>
<feature type="region of interest" description="Disordered" evidence="13">
    <location>
        <begin position="401"/>
        <end position="443"/>
    </location>
</feature>
<comment type="similarity">
    <text evidence="8">Belongs to the protein kinase superfamily. STE Ser/Thr protein kinase family. MAP kinase kinase subfamily.</text>
</comment>
<feature type="compositionally biased region" description="Polar residues" evidence="13">
    <location>
        <begin position="35"/>
        <end position="50"/>
    </location>
</feature>
<dbReference type="OrthoDB" id="10252354at2759"/>
<accession>A0A6P8YKF9</accession>
<feature type="compositionally biased region" description="Low complexity" evidence="13">
    <location>
        <begin position="796"/>
        <end position="821"/>
    </location>
</feature>
<evidence type="ECO:0000256" key="9">
    <source>
        <dbReference type="ARBA" id="ARBA00038999"/>
    </source>
</evidence>
<evidence type="ECO:0000313" key="16">
    <source>
        <dbReference type="RefSeq" id="XP_034234432.1"/>
    </source>
</evidence>
<name>A0A6P8YKF9_THRPL</name>
<feature type="compositionally biased region" description="Low complexity" evidence="13">
    <location>
        <begin position="415"/>
        <end position="434"/>
    </location>
</feature>